<evidence type="ECO:0000259" key="3">
    <source>
        <dbReference type="PROSITE" id="PS50110"/>
    </source>
</evidence>
<evidence type="ECO:0000313" key="4">
    <source>
        <dbReference type="EMBL" id="QGY40300.1"/>
    </source>
</evidence>
<accession>A0A6I6JH05</accession>
<gene>
    <name evidence="4" type="ORF">GM415_09240</name>
</gene>
<dbReference type="Pfam" id="PF00072">
    <property type="entry name" value="Response_reg"/>
    <property type="match status" value="1"/>
</dbReference>
<dbReference type="InterPro" id="IPR001789">
    <property type="entry name" value="Sig_transdc_resp-reg_receiver"/>
</dbReference>
<sequence>MTIKGKILVIDDEERFRTTLARLLRNEGCTVEEAADGLDAVNKLAAGSYDVVLLDMRMPGFSGREVFEEIRTQGFDVETICLTGHASIKGATQLLRDGVFDYLLKPASMEEIIQAIRRALERKRLRHGEIGVTQLIQESGT</sequence>
<evidence type="ECO:0000256" key="1">
    <source>
        <dbReference type="ARBA" id="ARBA00022553"/>
    </source>
</evidence>
<keyword evidence="5" id="KW-1185">Reference proteome</keyword>
<name>A0A6I6JH05_9BACT</name>
<dbReference type="GO" id="GO:0000160">
    <property type="term" value="P:phosphorelay signal transduction system"/>
    <property type="evidence" value="ECO:0007669"/>
    <property type="project" value="InterPro"/>
</dbReference>
<dbReference type="Proteomes" id="UP000428328">
    <property type="component" value="Chromosome"/>
</dbReference>
<keyword evidence="1 2" id="KW-0597">Phosphoprotein</keyword>
<evidence type="ECO:0000313" key="5">
    <source>
        <dbReference type="Proteomes" id="UP000428328"/>
    </source>
</evidence>
<feature type="modified residue" description="4-aspartylphosphate" evidence="2">
    <location>
        <position position="55"/>
    </location>
</feature>
<dbReference type="InterPro" id="IPR050595">
    <property type="entry name" value="Bact_response_regulator"/>
</dbReference>
<dbReference type="InterPro" id="IPR011006">
    <property type="entry name" value="CheY-like_superfamily"/>
</dbReference>
<reference evidence="4 5" key="1">
    <citation type="submission" date="2019-11" db="EMBL/GenBank/DDBJ databases">
        <authorList>
            <person name="Zheng R.K."/>
            <person name="Sun C.M."/>
        </authorList>
    </citation>
    <scope>NUCLEOTIDE SEQUENCE [LARGE SCALE GENOMIC DNA]</scope>
    <source>
        <strain evidence="4 5">SRB007</strain>
    </source>
</reference>
<dbReference type="RefSeq" id="WP_158947521.1">
    <property type="nucleotide sequence ID" value="NZ_CP046400.1"/>
</dbReference>
<dbReference type="PROSITE" id="PS50110">
    <property type="entry name" value="RESPONSE_REGULATORY"/>
    <property type="match status" value="1"/>
</dbReference>
<dbReference type="PANTHER" id="PTHR44591">
    <property type="entry name" value="STRESS RESPONSE REGULATOR PROTEIN 1"/>
    <property type="match status" value="1"/>
</dbReference>
<feature type="domain" description="Response regulatory" evidence="3">
    <location>
        <begin position="6"/>
        <end position="120"/>
    </location>
</feature>
<evidence type="ECO:0000256" key="2">
    <source>
        <dbReference type="PROSITE-ProRule" id="PRU00169"/>
    </source>
</evidence>
<protein>
    <submittedName>
        <fullName evidence="4">Response regulator</fullName>
    </submittedName>
</protein>
<dbReference type="AlphaFoldDB" id="A0A6I6JH05"/>
<dbReference type="KEGG" id="psel:GM415_09240"/>
<dbReference type="EMBL" id="CP046400">
    <property type="protein sequence ID" value="QGY40300.1"/>
    <property type="molecule type" value="Genomic_DNA"/>
</dbReference>
<proteinExistence type="predicted"/>
<organism evidence="4 5">
    <name type="scientific">Pseudodesulfovibrio cashew</name>
    <dbReference type="NCBI Taxonomy" id="2678688"/>
    <lineage>
        <taxon>Bacteria</taxon>
        <taxon>Pseudomonadati</taxon>
        <taxon>Thermodesulfobacteriota</taxon>
        <taxon>Desulfovibrionia</taxon>
        <taxon>Desulfovibrionales</taxon>
        <taxon>Desulfovibrionaceae</taxon>
    </lineage>
</organism>
<dbReference type="SUPFAM" id="SSF52172">
    <property type="entry name" value="CheY-like"/>
    <property type="match status" value="1"/>
</dbReference>
<dbReference type="PANTHER" id="PTHR44591:SF3">
    <property type="entry name" value="RESPONSE REGULATORY DOMAIN-CONTAINING PROTEIN"/>
    <property type="match status" value="1"/>
</dbReference>
<dbReference type="SMART" id="SM00448">
    <property type="entry name" value="REC"/>
    <property type="match status" value="1"/>
</dbReference>
<dbReference type="Gene3D" id="3.40.50.2300">
    <property type="match status" value="1"/>
</dbReference>